<dbReference type="RefSeq" id="XP_004181966.1">
    <property type="nucleotide sequence ID" value="XM_004181918.1"/>
</dbReference>
<dbReference type="OMA" id="ITYSEYD"/>
<evidence type="ECO:0000256" key="1">
    <source>
        <dbReference type="SAM" id="MobiDB-lite"/>
    </source>
</evidence>
<evidence type="ECO:0000313" key="4">
    <source>
        <dbReference type="Proteomes" id="UP000002866"/>
    </source>
</evidence>
<feature type="region of interest" description="Disordered" evidence="1">
    <location>
        <begin position="165"/>
        <end position="194"/>
    </location>
</feature>
<dbReference type="EMBL" id="HE806323">
    <property type="protein sequence ID" value="CCH62447.1"/>
    <property type="molecule type" value="Genomic_DNA"/>
</dbReference>
<evidence type="ECO:0000256" key="2">
    <source>
        <dbReference type="SAM" id="Phobius"/>
    </source>
</evidence>
<dbReference type="GO" id="GO:0051604">
    <property type="term" value="P:protein maturation"/>
    <property type="evidence" value="ECO:0007669"/>
    <property type="project" value="EnsemblFungi"/>
</dbReference>
<dbReference type="PANTHER" id="PTHR28112">
    <property type="entry name" value="SRP-INDEPENDENT TARGETING PROTEIN 3"/>
    <property type="match status" value="1"/>
</dbReference>
<keyword evidence="2" id="KW-0472">Membrane</keyword>
<dbReference type="GO" id="GO:0045047">
    <property type="term" value="P:protein targeting to ER"/>
    <property type="evidence" value="ECO:0007669"/>
    <property type="project" value="EnsemblFungi"/>
</dbReference>
<feature type="transmembrane region" description="Helical" evidence="2">
    <location>
        <begin position="30"/>
        <end position="50"/>
    </location>
</feature>
<dbReference type="GO" id="GO:0016020">
    <property type="term" value="C:membrane"/>
    <property type="evidence" value="ECO:0007669"/>
    <property type="project" value="EnsemblFungi"/>
</dbReference>
<dbReference type="InterPro" id="IPR012098">
    <property type="entry name" value="SND3_fun"/>
</dbReference>
<sequence>MNPQITNLVIMLAMMQISRRLDMESPTTVLYIRIAYVVSVIITWSIYQLARNKIIAKKDKTTLKYAVPGNQLTGEPERLEVTTVFDYDLKEVDSAIKSIYSSVAMMGFMHLYMKYTNPLFMQLISPIKGALESNEVKIHLFNKPAVGDLKRPFKAASMFGSFGQSGNPGADASKSDKKSVEQLEVAGTGGIKSD</sequence>
<accession>I2H7U5</accession>
<dbReference type="InParanoid" id="I2H7U5"/>
<keyword evidence="4" id="KW-1185">Reference proteome</keyword>
<reference evidence="3 4" key="1">
    <citation type="journal article" date="2011" name="Proc. Natl. Acad. Sci. U.S.A.">
        <title>Evolutionary erosion of yeast sex chromosomes by mating-type switching accidents.</title>
        <authorList>
            <person name="Gordon J.L."/>
            <person name="Armisen D."/>
            <person name="Proux-Wera E."/>
            <person name="Oheigeartaigh S.S."/>
            <person name="Byrne K.P."/>
            <person name="Wolfe K.H."/>
        </authorList>
    </citation>
    <scope>NUCLEOTIDE SEQUENCE [LARGE SCALE GENOMIC DNA]</scope>
    <source>
        <strain evidence="4">ATCC 34711 / CBS 6284 / DSM 70876 / NBRC 10599 / NRRL Y-10934 / UCD 77-7</strain>
    </source>
</reference>
<keyword evidence="2" id="KW-0812">Transmembrane</keyword>
<dbReference type="PANTHER" id="PTHR28112:SF1">
    <property type="entry name" value="SRP-INDEPENDENT TARGETING PROTEIN 3"/>
    <property type="match status" value="1"/>
</dbReference>
<dbReference type="eggNOG" id="KOG4554">
    <property type="taxonomic scope" value="Eukaryota"/>
</dbReference>
<name>I2H7U5_HENB6</name>
<evidence type="ECO:0000313" key="3">
    <source>
        <dbReference type="EMBL" id="CCH62447.1"/>
    </source>
</evidence>
<dbReference type="GeneID" id="14497604"/>
<keyword evidence="2" id="KW-1133">Transmembrane helix</keyword>
<dbReference type="GO" id="GO:0005783">
    <property type="term" value="C:endoplasmic reticulum"/>
    <property type="evidence" value="ECO:0007669"/>
    <property type="project" value="EnsemblFungi"/>
</dbReference>
<gene>
    <name evidence="3" type="primary">TBLA0H01600</name>
    <name evidence="3" type="ORF">TBLA_0H01600</name>
</gene>
<dbReference type="OrthoDB" id="18139at2759"/>
<dbReference type="HOGENOM" id="CLU_099163_0_0_1"/>
<dbReference type="PIRSF" id="PIRSF008756">
    <property type="entry name" value="P_tr_PHO88"/>
    <property type="match status" value="1"/>
</dbReference>
<proteinExistence type="predicted"/>
<dbReference type="GO" id="GO:0005739">
    <property type="term" value="C:mitochondrion"/>
    <property type="evidence" value="ECO:0007669"/>
    <property type="project" value="TreeGrafter"/>
</dbReference>
<dbReference type="KEGG" id="tbl:TBLA_0H01600"/>
<organism evidence="3 4">
    <name type="scientific">Henningerozyma blattae (strain ATCC 34711 / CBS 6284 / DSM 70876 / NBRC 10599 / NRRL Y-10934 / UCD 77-7)</name>
    <name type="common">Yeast</name>
    <name type="synonym">Tetrapisispora blattae</name>
    <dbReference type="NCBI Taxonomy" id="1071380"/>
    <lineage>
        <taxon>Eukaryota</taxon>
        <taxon>Fungi</taxon>
        <taxon>Dikarya</taxon>
        <taxon>Ascomycota</taxon>
        <taxon>Saccharomycotina</taxon>
        <taxon>Saccharomycetes</taxon>
        <taxon>Saccharomycetales</taxon>
        <taxon>Saccharomycetaceae</taxon>
        <taxon>Henningerozyma</taxon>
    </lineage>
</organism>
<dbReference type="Pfam" id="PF10032">
    <property type="entry name" value="Pho88"/>
    <property type="match status" value="1"/>
</dbReference>
<dbReference type="AlphaFoldDB" id="I2H7U5"/>
<protein>
    <submittedName>
        <fullName evidence="3">Uncharacterized protein</fullName>
    </submittedName>
</protein>
<dbReference type="Proteomes" id="UP000002866">
    <property type="component" value="Chromosome 8"/>
</dbReference>
<dbReference type="FunCoup" id="I2H7U5">
    <property type="interactions" value="273"/>
</dbReference>